<proteinExistence type="inferred from homology"/>
<dbReference type="PROSITE" id="PS50250">
    <property type="entry name" value="PCI"/>
    <property type="match status" value="1"/>
</dbReference>
<reference evidence="5" key="2">
    <citation type="journal article" date="2023" name="Microbiol Resour">
        <title>Decontamination and Annotation of the Draft Genome Sequence of the Oomycete Lagenidium giganteum ARSEF 373.</title>
        <authorList>
            <person name="Morgan W.R."/>
            <person name="Tartar A."/>
        </authorList>
    </citation>
    <scope>NUCLEOTIDE SEQUENCE</scope>
    <source>
        <strain evidence="5">ARSEF 373</strain>
    </source>
</reference>
<accession>A0AAV2Z6M0</accession>
<feature type="domain" description="PCI" evidence="4">
    <location>
        <begin position="1"/>
        <end position="158"/>
    </location>
</feature>
<comment type="similarity">
    <text evidence="1">Belongs to the CSN7/EIF3M family. CSN7 subfamily.</text>
</comment>
<sequence>MALEDGGASSLEQFTLLAKNARGRACVVLIQQVLSNKKLFVFRELLDMPNVAALQHTEDSGYYELLRIFAFGTYQNYLAKRDSLPALVPAQVQKLRKLTVVSLAHANKMVPYTTIMKALDVSSVREMEDVVIDSIYSGLMQGKLNQKSQCFAVKYAIGRDTEDTDIDVMIAKLSKWKLESATICDHIDTILSGAEALAEEERNREEAVKAKMSARASDRSKGSNSMGGNPRFTDDLGFADAYSARRR</sequence>
<evidence type="ECO:0000313" key="5">
    <source>
        <dbReference type="EMBL" id="DBA01322.1"/>
    </source>
</evidence>
<evidence type="ECO:0000256" key="1">
    <source>
        <dbReference type="ARBA" id="ARBA00008482"/>
    </source>
</evidence>
<name>A0AAV2Z6M0_9STRA</name>
<dbReference type="GO" id="GO:0008180">
    <property type="term" value="C:COP9 signalosome"/>
    <property type="evidence" value="ECO:0007669"/>
    <property type="project" value="UniProtKB-KW"/>
</dbReference>
<gene>
    <name evidence="5" type="ORF">N0F65_001827</name>
</gene>
<evidence type="ECO:0000259" key="4">
    <source>
        <dbReference type="PROSITE" id="PS50250"/>
    </source>
</evidence>
<evidence type="ECO:0000256" key="3">
    <source>
        <dbReference type="SAM" id="MobiDB-lite"/>
    </source>
</evidence>
<dbReference type="InterPro" id="IPR045237">
    <property type="entry name" value="COPS7/eIF3m"/>
</dbReference>
<keyword evidence="2" id="KW-0736">Signalosome</keyword>
<organism evidence="5 6">
    <name type="scientific">Lagenidium giganteum</name>
    <dbReference type="NCBI Taxonomy" id="4803"/>
    <lineage>
        <taxon>Eukaryota</taxon>
        <taxon>Sar</taxon>
        <taxon>Stramenopiles</taxon>
        <taxon>Oomycota</taxon>
        <taxon>Peronosporomycetes</taxon>
        <taxon>Pythiales</taxon>
        <taxon>Pythiaceae</taxon>
    </lineage>
</organism>
<dbReference type="InterPro" id="IPR000717">
    <property type="entry name" value="PCI_dom"/>
</dbReference>
<feature type="region of interest" description="Disordered" evidence="3">
    <location>
        <begin position="202"/>
        <end position="247"/>
    </location>
</feature>
<evidence type="ECO:0000256" key="2">
    <source>
        <dbReference type="ARBA" id="ARBA00022790"/>
    </source>
</evidence>
<reference evidence="5" key="1">
    <citation type="submission" date="2022-11" db="EMBL/GenBank/DDBJ databases">
        <authorList>
            <person name="Morgan W.R."/>
            <person name="Tartar A."/>
        </authorList>
    </citation>
    <scope>NUCLEOTIDE SEQUENCE</scope>
    <source>
        <strain evidence="5">ARSEF 373</strain>
    </source>
</reference>
<comment type="caution">
    <text evidence="5">The sequence shown here is derived from an EMBL/GenBank/DDBJ whole genome shotgun (WGS) entry which is preliminary data.</text>
</comment>
<dbReference type="PANTHER" id="PTHR15350">
    <property type="entry name" value="COP9 SIGNALOSOME COMPLEX SUBUNIT 7/DENDRITIC CELL PROTEIN GA17"/>
    <property type="match status" value="1"/>
</dbReference>
<dbReference type="SMART" id="SM00088">
    <property type="entry name" value="PINT"/>
    <property type="match status" value="1"/>
</dbReference>
<dbReference type="AlphaFoldDB" id="A0AAV2Z6M0"/>
<dbReference type="PANTHER" id="PTHR15350:SF5">
    <property type="entry name" value="COP9 SIGNALOSOME COMPLEX SUBUNIT 7"/>
    <property type="match status" value="1"/>
</dbReference>
<dbReference type="Pfam" id="PF01399">
    <property type="entry name" value="PCI"/>
    <property type="match status" value="1"/>
</dbReference>
<dbReference type="EMBL" id="DAKRPA010000050">
    <property type="protein sequence ID" value="DBA01322.1"/>
    <property type="molecule type" value="Genomic_DNA"/>
</dbReference>
<evidence type="ECO:0000313" key="6">
    <source>
        <dbReference type="Proteomes" id="UP001146120"/>
    </source>
</evidence>
<keyword evidence="6" id="KW-1185">Reference proteome</keyword>
<protein>
    <recommendedName>
        <fullName evidence="4">PCI domain-containing protein</fullName>
    </recommendedName>
</protein>
<dbReference type="Pfam" id="PF22061">
    <property type="entry name" value="CSN7_HB_subdom"/>
    <property type="match status" value="1"/>
</dbReference>
<dbReference type="Proteomes" id="UP001146120">
    <property type="component" value="Unassembled WGS sequence"/>
</dbReference>